<dbReference type="AlphaFoldDB" id="A0A7J7CXN3"/>
<dbReference type="Gene3D" id="1.10.1240.40">
    <property type="entry name" value="ENT domain"/>
    <property type="match status" value="1"/>
</dbReference>
<dbReference type="CDD" id="cd20406">
    <property type="entry name" value="Tudor_Agenet_AtDUF_rpt2_4"/>
    <property type="match status" value="1"/>
</dbReference>
<dbReference type="Pfam" id="PF05641">
    <property type="entry name" value="Agenet"/>
    <property type="match status" value="1"/>
</dbReference>
<dbReference type="InterPro" id="IPR008395">
    <property type="entry name" value="Agenet-like_dom"/>
</dbReference>
<comment type="subcellular location">
    <subcellularLocation>
        <location evidence="1">Nucleus</location>
    </subcellularLocation>
</comment>
<dbReference type="PANTHER" id="PTHR33591">
    <property type="entry name" value="BETA-CAROTENE ISOMERASE D27"/>
    <property type="match status" value="1"/>
</dbReference>
<dbReference type="InterPro" id="IPR038938">
    <property type="entry name" value="D27-like"/>
</dbReference>
<gene>
    <name evidence="4" type="ORF">HS088_TW12G00070</name>
</gene>
<dbReference type="GO" id="GO:1901601">
    <property type="term" value="P:strigolactone biosynthetic process"/>
    <property type="evidence" value="ECO:0007669"/>
    <property type="project" value="TreeGrafter"/>
</dbReference>
<dbReference type="SMART" id="SM00743">
    <property type="entry name" value="Agenet"/>
    <property type="match status" value="2"/>
</dbReference>
<dbReference type="InterPro" id="IPR005491">
    <property type="entry name" value="ENT_dom"/>
</dbReference>
<proteinExistence type="predicted"/>
<dbReference type="InParanoid" id="A0A7J7CXN3"/>
<dbReference type="InterPro" id="IPR014002">
    <property type="entry name" value="Agenet_dom_plant"/>
</dbReference>
<dbReference type="GO" id="GO:0005634">
    <property type="term" value="C:nucleus"/>
    <property type="evidence" value="ECO:0007669"/>
    <property type="project" value="UniProtKB-SubCell"/>
</dbReference>
<dbReference type="SMART" id="SM01191">
    <property type="entry name" value="ENT"/>
    <property type="match status" value="1"/>
</dbReference>
<evidence type="ECO:0000259" key="3">
    <source>
        <dbReference type="PROSITE" id="PS51138"/>
    </source>
</evidence>
<evidence type="ECO:0000313" key="4">
    <source>
        <dbReference type="EMBL" id="KAF5738875.1"/>
    </source>
</evidence>
<dbReference type="InterPro" id="IPR025114">
    <property type="entry name" value="D27-like_C"/>
</dbReference>
<keyword evidence="5" id="KW-1185">Reference proteome</keyword>
<sequence length="610" mass="69427">MKVYSGIRNNKTGFESLVAAATATYRNFNPIQQHELVIQALGLAFPKPIMTMIRTMLPKAQFTREFFAAFTTVFFAWLVGPCEVRESELNGEKEKNEVYIKKCRFLEESNCVGMCTNLCKMPSQTFIKDNLGVSLNMVPNFDDMSCKMIFGQDPPSLADDPAFTQPCYKQFGKTTICKYSKMHTLLQQTNYFLGQASTKPIWVKYQVQDDAKPYRGKLFEVNRKFKLKGNKIMKLKERNKVEVLRQEREPCGSWHPGIIVFVDGDDYVVRYRFLTDQKGTPVMEKVQGVDVRPLPPQKMGKRWKVGDVVEVFEKQRWRVGKVMNMLANDRFVVRLHGSIHLKEFHGSNVRLRQFWESNTWSAIGKVAQNKEFANGRTGKNRKGEYPWSGKKVLMGDMKDACVRLKIHDPVRKTKRSLEPSSGDLLVGKRSKKRKSKQYTGECDCPLFDMVDNIPSQTAGVEENFNKGLIAMDTTMGKATTNRLHASSWPHRSMDNDGECSIASCSSNDFDGRNNSSDKLWSNGCENSDAESSFPSLASKKQASLLIAEELEFDIHKLELCAYKSTMHALYASGPLSWEQESLLTNLRLSLHISDEEHLLQVRLLLSAQAL</sequence>
<protein>
    <recommendedName>
        <fullName evidence="3">ENT domain-containing protein</fullName>
    </recommendedName>
</protein>
<dbReference type="InterPro" id="IPR036142">
    <property type="entry name" value="ENT_dom-like_sf"/>
</dbReference>
<evidence type="ECO:0000256" key="2">
    <source>
        <dbReference type="ARBA" id="ARBA00023242"/>
    </source>
</evidence>
<dbReference type="EMBL" id="JAAARO010000012">
    <property type="protein sequence ID" value="KAF5738875.1"/>
    <property type="molecule type" value="Genomic_DNA"/>
</dbReference>
<dbReference type="Pfam" id="PF03735">
    <property type="entry name" value="ENT"/>
    <property type="match status" value="1"/>
</dbReference>
<dbReference type="PROSITE" id="PS51138">
    <property type="entry name" value="ENT"/>
    <property type="match status" value="1"/>
</dbReference>
<comment type="caution">
    <text evidence="4">The sequence shown here is derived from an EMBL/GenBank/DDBJ whole genome shotgun (WGS) entry which is preliminary data.</text>
</comment>
<evidence type="ECO:0000256" key="1">
    <source>
        <dbReference type="ARBA" id="ARBA00004123"/>
    </source>
</evidence>
<reference evidence="4 5" key="1">
    <citation type="journal article" date="2020" name="Nat. Commun.">
        <title>Genome of Tripterygium wilfordii and identification of cytochrome P450 involved in triptolide biosynthesis.</title>
        <authorList>
            <person name="Tu L."/>
            <person name="Su P."/>
            <person name="Zhang Z."/>
            <person name="Gao L."/>
            <person name="Wang J."/>
            <person name="Hu T."/>
            <person name="Zhou J."/>
            <person name="Zhang Y."/>
            <person name="Zhao Y."/>
            <person name="Liu Y."/>
            <person name="Song Y."/>
            <person name="Tong Y."/>
            <person name="Lu Y."/>
            <person name="Yang J."/>
            <person name="Xu C."/>
            <person name="Jia M."/>
            <person name="Peters R.J."/>
            <person name="Huang L."/>
            <person name="Gao W."/>
        </authorList>
    </citation>
    <scope>NUCLEOTIDE SEQUENCE [LARGE SCALE GENOMIC DNA]</scope>
    <source>
        <strain evidence="5">cv. XIE 37</strain>
        <tissue evidence="4">Leaf</tissue>
    </source>
</reference>
<name>A0A7J7CXN3_TRIWF</name>
<keyword evidence="2" id="KW-0539">Nucleus</keyword>
<dbReference type="Proteomes" id="UP000593562">
    <property type="component" value="Unassembled WGS sequence"/>
</dbReference>
<accession>A0A7J7CXN3</accession>
<dbReference type="GO" id="GO:0009536">
    <property type="term" value="C:plastid"/>
    <property type="evidence" value="ECO:0007669"/>
    <property type="project" value="TreeGrafter"/>
</dbReference>
<evidence type="ECO:0000313" key="5">
    <source>
        <dbReference type="Proteomes" id="UP000593562"/>
    </source>
</evidence>
<dbReference type="Pfam" id="PF13225">
    <property type="entry name" value="D27-like_C"/>
    <property type="match status" value="1"/>
</dbReference>
<organism evidence="4 5">
    <name type="scientific">Tripterygium wilfordii</name>
    <name type="common">Thunder God vine</name>
    <dbReference type="NCBI Taxonomy" id="458696"/>
    <lineage>
        <taxon>Eukaryota</taxon>
        <taxon>Viridiplantae</taxon>
        <taxon>Streptophyta</taxon>
        <taxon>Embryophyta</taxon>
        <taxon>Tracheophyta</taxon>
        <taxon>Spermatophyta</taxon>
        <taxon>Magnoliopsida</taxon>
        <taxon>eudicotyledons</taxon>
        <taxon>Gunneridae</taxon>
        <taxon>Pentapetalae</taxon>
        <taxon>rosids</taxon>
        <taxon>fabids</taxon>
        <taxon>Celastrales</taxon>
        <taxon>Celastraceae</taxon>
        <taxon>Tripterygium</taxon>
    </lineage>
</organism>
<dbReference type="SUPFAM" id="SSF158639">
    <property type="entry name" value="ENT-like"/>
    <property type="match status" value="1"/>
</dbReference>
<dbReference type="GO" id="GO:0005506">
    <property type="term" value="F:iron ion binding"/>
    <property type="evidence" value="ECO:0007669"/>
    <property type="project" value="InterPro"/>
</dbReference>
<dbReference type="GO" id="GO:0016859">
    <property type="term" value="F:cis-trans isomerase activity"/>
    <property type="evidence" value="ECO:0007669"/>
    <property type="project" value="TreeGrafter"/>
</dbReference>
<feature type="domain" description="ENT" evidence="3">
    <location>
        <begin position="550"/>
        <end position="610"/>
    </location>
</feature>
<dbReference type="PANTHER" id="PTHR33591:SF1">
    <property type="entry name" value="BETA-CAROTENE ISOMERASE D27, CHLOROPLASTIC"/>
    <property type="match status" value="1"/>
</dbReference>